<evidence type="ECO:0000256" key="5">
    <source>
        <dbReference type="ARBA" id="ARBA00022679"/>
    </source>
</evidence>
<dbReference type="SUPFAM" id="SSF53448">
    <property type="entry name" value="Nucleotide-diphospho-sugar transferases"/>
    <property type="match status" value="1"/>
</dbReference>
<dbReference type="Gene3D" id="3.90.550.10">
    <property type="entry name" value="Spore Coat Polysaccharide Biosynthesis Protein SpsA, Chain A"/>
    <property type="match status" value="1"/>
</dbReference>
<feature type="domain" description="Glycosyltransferase 2-like" evidence="12">
    <location>
        <begin position="55"/>
        <end position="168"/>
    </location>
</feature>
<evidence type="ECO:0000256" key="9">
    <source>
        <dbReference type="ARBA" id="ARBA00048689"/>
    </source>
</evidence>
<dbReference type="Pfam" id="PF00535">
    <property type="entry name" value="Glycos_transf_2"/>
    <property type="match status" value="1"/>
</dbReference>
<comment type="caution">
    <text evidence="13">The sequence shown here is derived from an EMBL/GenBank/DDBJ whole genome shotgun (WGS) entry which is preliminary data.</text>
</comment>
<evidence type="ECO:0000256" key="11">
    <source>
        <dbReference type="SAM" id="MobiDB-lite"/>
    </source>
</evidence>
<dbReference type="PANTHER" id="PTHR48090:SF10">
    <property type="entry name" value="GLUCOSYL-3-PHOSPHOGLYCERATE SYNTHASE"/>
    <property type="match status" value="1"/>
</dbReference>
<dbReference type="RefSeq" id="WP_378535829.1">
    <property type="nucleotide sequence ID" value="NZ_JBHSBH010000012.1"/>
</dbReference>
<evidence type="ECO:0000256" key="7">
    <source>
        <dbReference type="ARBA" id="ARBA00039022"/>
    </source>
</evidence>
<evidence type="ECO:0000259" key="12">
    <source>
        <dbReference type="Pfam" id="PF00535"/>
    </source>
</evidence>
<dbReference type="PANTHER" id="PTHR48090">
    <property type="entry name" value="UNDECAPRENYL-PHOSPHATE 4-DEOXY-4-FORMAMIDO-L-ARABINOSE TRANSFERASE-RELATED"/>
    <property type="match status" value="1"/>
</dbReference>
<dbReference type="NCBIfam" id="NF010496">
    <property type="entry name" value="PRK13915.1"/>
    <property type="match status" value="1"/>
</dbReference>
<sequence>MHAGSEIPHTPAVPLVGAADALTPRVRGWLGRRTYAGADWDAARIRPLKGDLRVSVVLPARNEAATIGGIVAAIADTLTGGPHPVVDEILVVDSHSDDATAAVARAAGAVVAHQDAIRPDLPPSLGKGDALWKSLFAVTGDIVVFLDADVRDFTPGYVTGLLGPLLADTGLAYVKGFYDRPADPAGAAGRAGGGRVTELVARPLLNLLAPDLAGFVQPLAGEAAGRADVLRRVPFAAGYGVEIGLLLDLYALVGLDRLAQVDLGVRHHRHQDLADLGAMAAQVQAAALRRVAGRRPGRADAAHEQVRPLVQYERAAGEQRRVRVRDIRVADRPPHDRVPPAPDPAPPAPDHVPRDPDPAPPAATDAAPAPRPVPGPGGAGTGRGPGPAPVRSGA</sequence>
<name>A0ABV8FS47_9ACTN</name>
<dbReference type="GO" id="GO:0016757">
    <property type="term" value="F:glycosyltransferase activity"/>
    <property type="evidence" value="ECO:0007669"/>
    <property type="project" value="UniProtKB-KW"/>
</dbReference>
<dbReference type="EMBL" id="JBHSBH010000012">
    <property type="protein sequence ID" value="MFC3998209.1"/>
    <property type="molecule type" value="Genomic_DNA"/>
</dbReference>
<reference evidence="14" key="1">
    <citation type="journal article" date="2019" name="Int. J. Syst. Evol. Microbiol.">
        <title>The Global Catalogue of Microorganisms (GCM) 10K type strain sequencing project: providing services to taxonomists for standard genome sequencing and annotation.</title>
        <authorList>
            <consortium name="The Broad Institute Genomics Platform"/>
            <consortium name="The Broad Institute Genome Sequencing Center for Infectious Disease"/>
            <person name="Wu L."/>
            <person name="Ma J."/>
        </authorList>
    </citation>
    <scope>NUCLEOTIDE SEQUENCE [LARGE SCALE GENOMIC DNA]</scope>
    <source>
        <strain evidence="14">TBRC 1826</strain>
    </source>
</reference>
<dbReference type="InterPro" id="IPR029044">
    <property type="entry name" value="Nucleotide-diphossugar_trans"/>
</dbReference>
<feature type="region of interest" description="Disordered" evidence="11">
    <location>
        <begin position="320"/>
        <end position="394"/>
    </location>
</feature>
<comment type="catalytic activity">
    <reaction evidence="9">
        <text>(2R)-3-phosphoglycerate + UDP-alpha-D-glucose = (2R)-2-O-(alpha-D-glucopyranosyl)-3-phospho-glycerate + UDP + H(+)</text>
        <dbReference type="Rhea" id="RHEA:31319"/>
        <dbReference type="ChEBI" id="CHEBI:15378"/>
        <dbReference type="ChEBI" id="CHEBI:58223"/>
        <dbReference type="ChEBI" id="CHEBI:58272"/>
        <dbReference type="ChEBI" id="CHEBI:58885"/>
        <dbReference type="ChEBI" id="CHEBI:62600"/>
        <dbReference type="EC" id="2.4.1.266"/>
    </reaction>
    <physiologicalReaction direction="left-to-right" evidence="9">
        <dbReference type="Rhea" id="RHEA:31320"/>
    </physiologicalReaction>
</comment>
<evidence type="ECO:0000256" key="4">
    <source>
        <dbReference type="ARBA" id="ARBA00022676"/>
    </source>
</evidence>
<evidence type="ECO:0000256" key="10">
    <source>
        <dbReference type="ARBA" id="ARBA00048997"/>
    </source>
</evidence>
<evidence type="ECO:0000313" key="14">
    <source>
        <dbReference type="Proteomes" id="UP001595847"/>
    </source>
</evidence>
<comment type="cofactor">
    <cofactor evidence="1">
        <name>Mn(2+)</name>
        <dbReference type="ChEBI" id="CHEBI:29035"/>
    </cofactor>
</comment>
<keyword evidence="14" id="KW-1185">Reference proteome</keyword>
<dbReference type="InterPro" id="IPR050256">
    <property type="entry name" value="Glycosyltransferase_2"/>
</dbReference>
<dbReference type="EC" id="2.4.1.266" evidence="7"/>
<comment type="similarity">
    <text evidence="3">Belongs to the glycosyltransferase 2 family.</text>
</comment>
<evidence type="ECO:0000256" key="1">
    <source>
        <dbReference type="ARBA" id="ARBA00001936"/>
    </source>
</evidence>
<comment type="cofactor">
    <cofactor evidence="2">
        <name>Mg(2+)</name>
        <dbReference type="ChEBI" id="CHEBI:18420"/>
    </cofactor>
</comment>
<evidence type="ECO:0000256" key="8">
    <source>
        <dbReference type="ARBA" id="ARBA00040894"/>
    </source>
</evidence>
<protein>
    <recommendedName>
        <fullName evidence="8">Glucosyl-3-phosphoglycerate synthase</fullName>
        <ecNumber evidence="7">2.4.1.266</ecNumber>
    </recommendedName>
</protein>
<keyword evidence="5 13" id="KW-0808">Transferase</keyword>
<dbReference type="InterPro" id="IPR001173">
    <property type="entry name" value="Glyco_trans_2-like"/>
</dbReference>
<gene>
    <name evidence="13" type="ORF">ACFOVU_19950</name>
</gene>
<evidence type="ECO:0000256" key="2">
    <source>
        <dbReference type="ARBA" id="ARBA00001946"/>
    </source>
</evidence>
<proteinExistence type="inferred from homology"/>
<evidence type="ECO:0000313" key="13">
    <source>
        <dbReference type="EMBL" id="MFC3998209.1"/>
    </source>
</evidence>
<accession>A0ABV8FS47</accession>
<dbReference type="Proteomes" id="UP001595847">
    <property type="component" value="Unassembled WGS sequence"/>
</dbReference>
<keyword evidence="4 13" id="KW-0328">Glycosyltransferase</keyword>
<evidence type="ECO:0000256" key="6">
    <source>
        <dbReference type="ARBA" id="ARBA00022842"/>
    </source>
</evidence>
<feature type="compositionally biased region" description="Basic and acidic residues" evidence="11">
    <location>
        <begin position="320"/>
        <end position="338"/>
    </location>
</feature>
<comment type="catalytic activity">
    <reaction evidence="10">
        <text>an NDP-alpha-D-glucose + (2R)-3-phosphoglycerate = (2R)-2-O-(alpha-D-glucopyranosyl)-3-phospho-glycerate + a ribonucleoside 5'-diphosphate + H(+)</text>
        <dbReference type="Rhea" id="RHEA:47244"/>
        <dbReference type="ChEBI" id="CHEBI:15378"/>
        <dbReference type="ChEBI" id="CHEBI:57930"/>
        <dbReference type="ChEBI" id="CHEBI:58272"/>
        <dbReference type="ChEBI" id="CHEBI:62600"/>
        <dbReference type="ChEBI" id="CHEBI:76533"/>
        <dbReference type="EC" id="2.4.1.266"/>
    </reaction>
    <physiologicalReaction direction="left-to-right" evidence="10">
        <dbReference type="Rhea" id="RHEA:47245"/>
    </physiologicalReaction>
</comment>
<feature type="compositionally biased region" description="Pro residues" evidence="11">
    <location>
        <begin position="339"/>
        <end position="350"/>
    </location>
</feature>
<evidence type="ECO:0000256" key="3">
    <source>
        <dbReference type="ARBA" id="ARBA00006739"/>
    </source>
</evidence>
<feature type="compositionally biased region" description="Gly residues" evidence="11">
    <location>
        <begin position="376"/>
        <end position="385"/>
    </location>
</feature>
<organism evidence="13 14">
    <name type="scientific">Nocardiopsis sediminis</name>
    <dbReference type="NCBI Taxonomy" id="1778267"/>
    <lineage>
        <taxon>Bacteria</taxon>
        <taxon>Bacillati</taxon>
        <taxon>Actinomycetota</taxon>
        <taxon>Actinomycetes</taxon>
        <taxon>Streptosporangiales</taxon>
        <taxon>Nocardiopsidaceae</taxon>
        <taxon>Nocardiopsis</taxon>
    </lineage>
</organism>
<keyword evidence="6" id="KW-0460">Magnesium</keyword>